<accession>X0W2X9</accession>
<name>X0W2X9_9ZZZZ</name>
<dbReference type="GO" id="GO:0005886">
    <property type="term" value="C:plasma membrane"/>
    <property type="evidence" value="ECO:0007669"/>
    <property type="project" value="TreeGrafter"/>
</dbReference>
<gene>
    <name evidence="8" type="ORF">S01H1_53568</name>
</gene>
<dbReference type="EMBL" id="BARS01034693">
    <property type="protein sequence ID" value="GAG25159.1"/>
    <property type="molecule type" value="Genomic_DNA"/>
</dbReference>
<dbReference type="InterPro" id="IPR006043">
    <property type="entry name" value="NCS2"/>
</dbReference>
<keyword evidence="3" id="KW-0813">Transport</keyword>
<dbReference type="PANTHER" id="PTHR43337:SF1">
    <property type="entry name" value="XANTHINE_URACIL PERMEASE C887.17-RELATED"/>
    <property type="match status" value="1"/>
</dbReference>
<dbReference type="PANTHER" id="PTHR43337">
    <property type="entry name" value="XANTHINE/URACIL PERMEASE C887.17-RELATED"/>
    <property type="match status" value="1"/>
</dbReference>
<evidence type="ECO:0008006" key="9">
    <source>
        <dbReference type="Google" id="ProtNLM"/>
    </source>
</evidence>
<feature type="transmembrane region" description="Helical" evidence="7">
    <location>
        <begin position="187"/>
        <end position="208"/>
    </location>
</feature>
<keyword evidence="6 7" id="KW-0472">Membrane</keyword>
<keyword evidence="5 7" id="KW-1133">Transmembrane helix</keyword>
<comment type="caution">
    <text evidence="8">The sequence shown here is derived from an EMBL/GenBank/DDBJ whole genome shotgun (WGS) entry which is preliminary data.</text>
</comment>
<evidence type="ECO:0000256" key="5">
    <source>
        <dbReference type="ARBA" id="ARBA00022989"/>
    </source>
</evidence>
<dbReference type="Pfam" id="PF00860">
    <property type="entry name" value="Xan_ur_permease"/>
    <property type="match status" value="1"/>
</dbReference>
<comment type="similarity">
    <text evidence="2">Belongs to the nucleobase:cation symporter-2 (NCS2) (TC 2.A.40) family. Azg-like subfamily.</text>
</comment>
<reference evidence="8" key="1">
    <citation type="journal article" date="2014" name="Front. Microbiol.">
        <title>High frequency of phylogenetically diverse reductive dehalogenase-homologous genes in deep subseafloor sedimentary metagenomes.</title>
        <authorList>
            <person name="Kawai M."/>
            <person name="Futagami T."/>
            <person name="Toyoda A."/>
            <person name="Takaki Y."/>
            <person name="Nishi S."/>
            <person name="Hori S."/>
            <person name="Arai W."/>
            <person name="Tsubouchi T."/>
            <person name="Morono Y."/>
            <person name="Uchiyama I."/>
            <person name="Ito T."/>
            <person name="Fujiyama A."/>
            <person name="Inagaki F."/>
            <person name="Takami H."/>
        </authorList>
    </citation>
    <scope>NUCLEOTIDE SEQUENCE</scope>
    <source>
        <strain evidence="8">Expedition CK06-06</strain>
    </source>
</reference>
<feature type="transmembrane region" description="Helical" evidence="7">
    <location>
        <begin position="220"/>
        <end position="244"/>
    </location>
</feature>
<comment type="subcellular location">
    <subcellularLocation>
        <location evidence="1">Endomembrane system</location>
        <topology evidence="1">Multi-pass membrane protein</topology>
    </subcellularLocation>
</comment>
<evidence type="ECO:0000256" key="7">
    <source>
        <dbReference type="SAM" id="Phobius"/>
    </source>
</evidence>
<dbReference type="AlphaFoldDB" id="X0W2X9"/>
<feature type="transmembrane region" description="Helical" evidence="7">
    <location>
        <begin position="23"/>
        <end position="43"/>
    </location>
</feature>
<keyword evidence="4 7" id="KW-0812">Transmembrane</keyword>
<protein>
    <recommendedName>
        <fullName evidence="9">SLC26A/SulP transporter domain-containing protein</fullName>
    </recommendedName>
</protein>
<feature type="transmembrane region" description="Helical" evidence="7">
    <location>
        <begin position="64"/>
        <end position="82"/>
    </location>
</feature>
<proteinExistence type="inferred from homology"/>
<evidence type="ECO:0000256" key="1">
    <source>
        <dbReference type="ARBA" id="ARBA00004127"/>
    </source>
</evidence>
<feature type="non-terminal residue" evidence="8">
    <location>
        <position position="1"/>
    </location>
</feature>
<feature type="transmembrane region" description="Helical" evidence="7">
    <location>
        <begin position="147"/>
        <end position="175"/>
    </location>
</feature>
<dbReference type="InterPro" id="IPR045018">
    <property type="entry name" value="Azg-like"/>
</dbReference>
<evidence type="ECO:0000256" key="4">
    <source>
        <dbReference type="ARBA" id="ARBA00022692"/>
    </source>
</evidence>
<evidence type="ECO:0000313" key="8">
    <source>
        <dbReference type="EMBL" id="GAG25159.1"/>
    </source>
</evidence>
<evidence type="ECO:0000256" key="6">
    <source>
        <dbReference type="ARBA" id="ARBA00023136"/>
    </source>
</evidence>
<evidence type="ECO:0000256" key="3">
    <source>
        <dbReference type="ARBA" id="ARBA00022448"/>
    </source>
</evidence>
<feature type="non-terminal residue" evidence="8">
    <location>
        <position position="259"/>
    </location>
</feature>
<dbReference type="GO" id="GO:0012505">
    <property type="term" value="C:endomembrane system"/>
    <property type="evidence" value="ECO:0007669"/>
    <property type="project" value="UniProtKB-SubCell"/>
</dbReference>
<dbReference type="GO" id="GO:0005345">
    <property type="term" value="F:purine nucleobase transmembrane transporter activity"/>
    <property type="evidence" value="ECO:0007669"/>
    <property type="project" value="TreeGrafter"/>
</dbReference>
<evidence type="ECO:0000256" key="2">
    <source>
        <dbReference type="ARBA" id="ARBA00005697"/>
    </source>
</evidence>
<sequence>PTLLAIFGLAVTGAALVRKVPGAILWGLLATGAAGLATGVVPLPPGGGFLEFHSPGPILLKLDIVGALSVGCIVPILTFLFFDLFDTVGTLMGVGEEAGLMVDGRLPNAERALAADAGASVVGSLFGTSTVTSYIESAAGVAAGGRTGLASVVTGLLFIAAIFVTPLVAVFGQAAPIFTGVEGAPPLIAYPVTAPALITVGYLMCGALKKIDWSDATEALPAFLTVIMMPATYSISGGLAAGFISYSLLKIVSGRAREA</sequence>
<organism evidence="8">
    <name type="scientific">marine sediment metagenome</name>
    <dbReference type="NCBI Taxonomy" id="412755"/>
    <lineage>
        <taxon>unclassified sequences</taxon>
        <taxon>metagenomes</taxon>
        <taxon>ecological metagenomes</taxon>
    </lineage>
</organism>